<comment type="caution">
    <text evidence="2">The sequence shown here is derived from an EMBL/GenBank/DDBJ whole genome shotgun (WGS) entry which is preliminary data.</text>
</comment>
<dbReference type="Proteomes" id="UP001457282">
    <property type="component" value="Unassembled WGS sequence"/>
</dbReference>
<reference evidence="2 3" key="1">
    <citation type="journal article" date="2023" name="G3 (Bethesda)">
        <title>A chromosome-length genome assembly and annotation of blackberry (Rubus argutus, cv. 'Hillquist').</title>
        <authorList>
            <person name="Bruna T."/>
            <person name="Aryal R."/>
            <person name="Dudchenko O."/>
            <person name="Sargent D.J."/>
            <person name="Mead D."/>
            <person name="Buti M."/>
            <person name="Cavallini A."/>
            <person name="Hytonen T."/>
            <person name="Andres J."/>
            <person name="Pham M."/>
            <person name="Weisz D."/>
            <person name="Mascagni F."/>
            <person name="Usai G."/>
            <person name="Natali L."/>
            <person name="Bassil N."/>
            <person name="Fernandez G.E."/>
            <person name="Lomsadze A."/>
            <person name="Armour M."/>
            <person name="Olukolu B."/>
            <person name="Poorten T."/>
            <person name="Britton C."/>
            <person name="Davik J."/>
            <person name="Ashrafi H."/>
            <person name="Aiden E.L."/>
            <person name="Borodovsky M."/>
            <person name="Worthington M."/>
        </authorList>
    </citation>
    <scope>NUCLEOTIDE SEQUENCE [LARGE SCALE GENOMIC DNA]</scope>
    <source>
        <strain evidence="2">PI 553951</strain>
    </source>
</reference>
<dbReference type="InterPro" id="IPR036220">
    <property type="entry name" value="UDP-Glc/GDP-Man_DH_C_sf"/>
</dbReference>
<dbReference type="GO" id="GO:0006024">
    <property type="term" value="P:glycosaminoglycan biosynthetic process"/>
    <property type="evidence" value="ECO:0007669"/>
    <property type="project" value="TreeGrafter"/>
</dbReference>
<dbReference type="EMBL" id="JBEDUW010000007">
    <property type="protein sequence ID" value="KAK9911330.1"/>
    <property type="molecule type" value="Genomic_DNA"/>
</dbReference>
<organism evidence="2 3">
    <name type="scientific">Rubus argutus</name>
    <name type="common">Southern blackberry</name>
    <dbReference type="NCBI Taxonomy" id="59490"/>
    <lineage>
        <taxon>Eukaryota</taxon>
        <taxon>Viridiplantae</taxon>
        <taxon>Streptophyta</taxon>
        <taxon>Embryophyta</taxon>
        <taxon>Tracheophyta</taxon>
        <taxon>Spermatophyta</taxon>
        <taxon>Magnoliopsida</taxon>
        <taxon>eudicotyledons</taxon>
        <taxon>Gunneridae</taxon>
        <taxon>Pentapetalae</taxon>
        <taxon>rosids</taxon>
        <taxon>fabids</taxon>
        <taxon>Rosales</taxon>
        <taxon>Rosaceae</taxon>
        <taxon>Rosoideae</taxon>
        <taxon>Rosoideae incertae sedis</taxon>
        <taxon>Rubus</taxon>
    </lineage>
</organism>
<dbReference type="AlphaFoldDB" id="A0AAW1VU98"/>
<name>A0AAW1VU98_RUBAR</name>
<feature type="domain" description="UDP-glucose/GDP-mannose dehydrogenase C-terminal" evidence="1">
    <location>
        <begin position="10"/>
        <end position="80"/>
    </location>
</feature>
<dbReference type="InterPro" id="IPR028356">
    <property type="entry name" value="UDPglc_DH_euk"/>
</dbReference>
<proteinExistence type="predicted"/>
<keyword evidence="3" id="KW-1185">Reference proteome</keyword>
<dbReference type="PANTHER" id="PTHR11374:SF64">
    <property type="entry name" value="UDP-GLUCOSE 6-DEHYDROGENASE 2"/>
    <property type="match status" value="1"/>
</dbReference>
<sequence length="108" mass="12392">MDLTSKKFDWDHPLHLRPMSDTTTLEKVQVVKNAYEAAKDSHAVCILTEWDEFKTLDYQKIYEGMQKPAFIFDGRNVIDAGKLREIGFIVYSIGKPLDAWLNDMPAVA</sequence>
<evidence type="ECO:0000313" key="2">
    <source>
        <dbReference type="EMBL" id="KAK9911330.1"/>
    </source>
</evidence>
<dbReference type="PANTHER" id="PTHR11374">
    <property type="entry name" value="UDP-GLUCOSE DEHYDROGENASE/UDP-MANNAC DEHYDROGENASE"/>
    <property type="match status" value="1"/>
</dbReference>
<dbReference type="Gene3D" id="3.40.50.720">
    <property type="entry name" value="NAD(P)-binding Rossmann-like Domain"/>
    <property type="match status" value="1"/>
</dbReference>
<gene>
    <name evidence="2" type="ORF">M0R45_035247</name>
</gene>
<dbReference type="GO" id="GO:0051287">
    <property type="term" value="F:NAD binding"/>
    <property type="evidence" value="ECO:0007669"/>
    <property type="project" value="InterPro"/>
</dbReference>
<dbReference type="SUPFAM" id="SSF52413">
    <property type="entry name" value="UDP-glucose/GDP-mannose dehydrogenase C-terminal domain"/>
    <property type="match status" value="1"/>
</dbReference>
<dbReference type="InterPro" id="IPR014027">
    <property type="entry name" value="UDP-Glc/GDP-Man_DH_C"/>
</dbReference>
<evidence type="ECO:0000313" key="3">
    <source>
        <dbReference type="Proteomes" id="UP001457282"/>
    </source>
</evidence>
<dbReference type="GO" id="GO:0003979">
    <property type="term" value="F:UDP-glucose 6-dehydrogenase activity"/>
    <property type="evidence" value="ECO:0007669"/>
    <property type="project" value="InterPro"/>
</dbReference>
<accession>A0AAW1VU98</accession>
<dbReference type="SMART" id="SM00984">
    <property type="entry name" value="UDPG_MGDP_dh_C"/>
    <property type="match status" value="1"/>
</dbReference>
<evidence type="ECO:0000259" key="1">
    <source>
        <dbReference type="SMART" id="SM00984"/>
    </source>
</evidence>
<dbReference type="GO" id="GO:0005634">
    <property type="term" value="C:nucleus"/>
    <property type="evidence" value="ECO:0007669"/>
    <property type="project" value="TreeGrafter"/>
</dbReference>
<protein>
    <recommendedName>
        <fullName evidence="1">UDP-glucose/GDP-mannose dehydrogenase C-terminal domain-containing protein</fullName>
    </recommendedName>
</protein>
<dbReference type="Pfam" id="PF03720">
    <property type="entry name" value="UDPG_MGDP_dh_C"/>
    <property type="match status" value="1"/>
</dbReference>